<dbReference type="OrthoDB" id="2844016at2759"/>
<feature type="chain" id="PRO_5004023207" description="Ubiquitin 3 binding protein But2 C-terminal domain-containing protein" evidence="1">
    <location>
        <begin position="19"/>
        <end position="201"/>
    </location>
</feature>
<keyword evidence="3" id="KW-1185">Reference proteome</keyword>
<evidence type="ECO:0000313" key="2">
    <source>
        <dbReference type="EMBL" id="EMD34870.1"/>
    </source>
</evidence>
<organism evidence="2 3">
    <name type="scientific">Ceriporiopsis subvermispora (strain B)</name>
    <name type="common">White-rot fungus</name>
    <name type="synonym">Gelatoporia subvermispora</name>
    <dbReference type="NCBI Taxonomy" id="914234"/>
    <lineage>
        <taxon>Eukaryota</taxon>
        <taxon>Fungi</taxon>
        <taxon>Dikarya</taxon>
        <taxon>Basidiomycota</taxon>
        <taxon>Agaricomycotina</taxon>
        <taxon>Agaricomycetes</taxon>
        <taxon>Polyporales</taxon>
        <taxon>Gelatoporiaceae</taxon>
        <taxon>Gelatoporia</taxon>
    </lineage>
</organism>
<sequence>MFASSLLLAALALPTVLAGPALRLRQSGCNSGTPGEFGTAPNITLNALDTNAANSGGQGLPLVALITSVSMVEAIYVLATQASASTRPGQVLDFSLENGVLAPIIPNTFSGDLDVQSGDVLQFASGNVAQLVPAEYCGFANTDPNGGGIAQPLLGLNGDTSDFALCMSGDLDIAVFQPTADNGGAYSLDSCTSVDILIFEQ</sequence>
<protein>
    <recommendedName>
        <fullName evidence="4">Ubiquitin 3 binding protein But2 C-terminal domain-containing protein</fullName>
    </recommendedName>
</protein>
<dbReference type="Proteomes" id="UP000016930">
    <property type="component" value="Unassembled WGS sequence"/>
</dbReference>
<name>M2QRT2_CERS8</name>
<evidence type="ECO:0008006" key="4">
    <source>
        <dbReference type="Google" id="ProtNLM"/>
    </source>
</evidence>
<accession>M2QRT2</accession>
<dbReference type="HOGENOM" id="CLU_111198_0_0_1"/>
<reference evidence="2 3" key="1">
    <citation type="journal article" date="2012" name="Proc. Natl. Acad. Sci. U.S.A.">
        <title>Comparative genomics of Ceriporiopsis subvermispora and Phanerochaete chrysosporium provide insight into selective ligninolysis.</title>
        <authorList>
            <person name="Fernandez-Fueyo E."/>
            <person name="Ruiz-Duenas F.J."/>
            <person name="Ferreira P."/>
            <person name="Floudas D."/>
            <person name="Hibbett D.S."/>
            <person name="Canessa P."/>
            <person name="Larrondo L.F."/>
            <person name="James T.Y."/>
            <person name="Seelenfreund D."/>
            <person name="Lobos S."/>
            <person name="Polanco R."/>
            <person name="Tello M."/>
            <person name="Honda Y."/>
            <person name="Watanabe T."/>
            <person name="Watanabe T."/>
            <person name="Ryu J.S."/>
            <person name="Kubicek C.P."/>
            <person name="Schmoll M."/>
            <person name="Gaskell J."/>
            <person name="Hammel K.E."/>
            <person name="St John F.J."/>
            <person name="Vanden Wymelenberg A."/>
            <person name="Sabat G."/>
            <person name="Splinter BonDurant S."/>
            <person name="Syed K."/>
            <person name="Yadav J.S."/>
            <person name="Doddapaneni H."/>
            <person name="Subramanian V."/>
            <person name="Lavin J.L."/>
            <person name="Oguiza J.A."/>
            <person name="Perez G."/>
            <person name="Pisabarro A.G."/>
            <person name="Ramirez L."/>
            <person name="Santoyo F."/>
            <person name="Master E."/>
            <person name="Coutinho P.M."/>
            <person name="Henrissat B."/>
            <person name="Lombard V."/>
            <person name="Magnuson J.K."/>
            <person name="Kuees U."/>
            <person name="Hori C."/>
            <person name="Igarashi K."/>
            <person name="Samejima M."/>
            <person name="Held B.W."/>
            <person name="Barry K.W."/>
            <person name="LaButti K.M."/>
            <person name="Lapidus A."/>
            <person name="Lindquist E.A."/>
            <person name="Lucas S.M."/>
            <person name="Riley R."/>
            <person name="Salamov A.A."/>
            <person name="Hoffmeister D."/>
            <person name="Schwenk D."/>
            <person name="Hadar Y."/>
            <person name="Yarden O."/>
            <person name="de Vries R.P."/>
            <person name="Wiebenga A."/>
            <person name="Stenlid J."/>
            <person name="Eastwood D."/>
            <person name="Grigoriev I.V."/>
            <person name="Berka R.M."/>
            <person name="Blanchette R.A."/>
            <person name="Kersten P."/>
            <person name="Martinez A.T."/>
            <person name="Vicuna R."/>
            <person name="Cullen D."/>
        </authorList>
    </citation>
    <scope>NUCLEOTIDE SEQUENCE [LARGE SCALE GENOMIC DNA]</scope>
    <source>
        <strain evidence="2 3">B</strain>
    </source>
</reference>
<evidence type="ECO:0000256" key="1">
    <source>
        <dbReference type="SAM" id="SignalP"/>
    </source>
</evidence>
<dbReference type="AlphaFoldDB" id="M2QRT2"/>
<proteinExistence type="predicted"/>
<feature type="signal peptide" evidence="1">
    <location>
        <begin position="1"/>
        <end position="18"/>
    </location>
</feature>
<dbReference type="EMBL" id="KB445802">
    <property type="protein sequence ID" value="EMD34870.1"/>
    <property type="molecule type" value="Genomic_DNA"/>
</dbReference>
<gene>
    <name evidence="2" type="ORF">CERSUDRAFT_117067</name>
</gene>
<keyword evidence="1" id="KW-0732">Signal</keyword>
<evidence type="ECO:0000313" key="3">
    <source>
        <dbReference type="Proteomes" id="UP000016930"/>
    </source>
</evidence>